<reference evidence="2" key="1">
    <citation type="submission" date="2016-11" db="EMBL/GenBank/DDBJ databases">
        <authorList>
            <person name="Varghese N."/>
            <person name="Submissions S."/>
        </authorList>
    </citation>
    <scope>NUCLEOTIDE SEQUENCE [LARGE SCALE GENOMIC DNA]</scope>
    <source>
        <strain evidence="2">DSM 26898</strain>
    </source>
</reference>
<protein>
    <submittedName>
        <fullName evidence="1">Uncharacterized protein</fullName>
    </submittedName>
</protein>
<sequence>MGKIIIDLNNPKSKYFITQNKELIEKYLSGIQDFNTVNELINKVINDELILYVEEEFMYFNLCETNYNIISQNTFVALQNSTLLPQFLQYSDNMYVNFDYENDKFTNSELRENYLKNNIPCLVHLDKNIVIFYILDEDDASFIIPQ</sequence>
<proteinExistence type="predicted"/>
<organism evidence="1 2">
    <name type="scientific">Chryseobacterium takakiae</name>
    <dbReference type="NCBI Taxonomy" id="1302685"/>
    <lineage>
        <taxon>Bacteria</taxon>
        <taxon>Pseudomonadati</taxon>
        <taxon>Bacteroidota</taxon>
        <taxon>Flavobacteriia</taxon>
        <taxon>Flavobacteriales</taxon>
        <taxon>Weeksellaceae</taxon>
        <taxon>Chryseobacterium group</taxon>
        <taxon>Chryseobacterium</taxon>
    </lineage>
</organism>
<dbReference type="STRING" id="1302685.SAMN05444408_104128"/>
<dbReference type="AlphaFoldDB" id="A0A1M4WD38"/>
<dbReference type="Proteomes" id="UP000184236">
    <property type="component" value="Unassembled WGS sequence"/>
</dbReference>
<name>A0A1M4WD38_9FLAO</name>
<dbReference type="RefSeq" id="WP_072884149.1">
    <property type="nucleotide sequence ID" value="NZ_FQVO01000004.1"/>
</dbReference>
<evidence type="ECO:0000313" key="1">
    <source>
        <dbReference type="EMBL" id="SHE79178.1"/>
    </source>
</evidence>
<keyword evidence="2" id="KW-1185">Reference proteome</keyword>
<dbReference type="EMBL" id="FQVO01000004">
    <property type="protein sequence ID" value="SHE79178.1"/>
    <property type="molecule type" value="Genomic_DNA"/>
</dbReference>
<gene>
    <name evidence="1" type="ORF">SAMN05444408_104128</name>
</gene>
<accession>A0A1M4WD38</accession>
<dbReference type="OrthoDB" id="1254514at2"/>
<evidence type="ECO:0000313" key="2">
    <source>
        <dbReference type="Proteomes" id="UP000184236"/>
    </source>
</evidence>